<feature type="transmembrane region" description="Helical" evidence="8">
    <location>
        <begin position="151"/>
        <end position="176"/>
    </location>
</feature>
<protein>
    <submittedName>
        <fullName evidence="10">Monovalent cation:H+ antiporter-2, CPA2 family</fullName>
    </submittedName>
</protein>
<comment type="similarity">
    <text evidence="2">Belongs to the monovalent cation:proton antiporter 2 (CPA2) transporter (TC 2.A.37) family.</text>
</comment>
<keyword evidence="7 8" id="KW-0472">Membrane</keyword>
<accession>A0A1I5AEB7</accession>
<feature type="domain" description="RCK C-terminal" evidence="9">
    <location>
        <begin position="580"/>
        <end position="664"/>
    </location>
</feature>
<feature type="domain" description="RCK C-terminal" evidence="9">
    <location>
        <begin position="671"/>
        <end position="754"/>
    </location>
</feature>
<feature type="transmembrane region" description="Helical" evidence="8">
    <location>
        <begin position="62"/>
        <end position="81"/>
    </location>
</feature>
<dbReference type="OrthoDB" id="9781411at2"/>
<dbReference type="Proteomes" id="UP000199149">
    <property type="component" value="Unassembled WGS sequence"/>
</dbReference>
<sequence>MEDHLPRLITDLGLILCVGAVTTLIFKRINQPLVLGYIIAGFLVGPHFDYIPSVTEEHNVEIWAKIGVIFLLFSLGLEFSFKKLLNVGGSASITAIVEIVCIVTVGYFVGQLMNWSTMDSIFLGGLLASSSTTIIIRAFEELGLKRKKFANVVFGILIVEDIVVILLMVMLSTMAVSQQFNGGEMINSFIKLGFFLAVWFIGGIFIIPSFLRSIKKYLDDETLLIISIALCLAMVYIADSAGFSIELGAFVMGSILAETVYAEKIEHNFKSVKDLFATIFFISIGMMIDPISMYEHKWAILIITLVTIFGKLIFTSIGAIISGQPLKQSVQVGMSMAQIGEFAFIVAGLGLSLGVTSDFLFPVAVGVSAITTFTTPYLIKSSEPVYNFLVKILPAKFVKGIDTYSSDTQHIQDENKWNKIIKQTITTIFVNGIIIIAVTLIIKNTLLFLLTDWFSYFGSSLVCVILTIIICIPFIWAIIGNRPKREIIREFWDESNYNRAPIIGIIIIRILLVLAAVIFIYNQFFSSKLASIILAVGLIVFMYLLSKHFDQFYNYIQKKFIYNLNEREILTQKAAQKKIDDKFQYTWDNTHISDMIVPQNANFIGVKLGDLDWRTKFHINIAYIKRGDRILQMPNSESVLYPFDKIGIIGNDEQIQRFEKYLQIIGETPPENNQVKNTDNITLDKVVVPQDFCVLEHKSVGWVKDTSGGIVVSIERDGAILYNPDRNVAIELGDYLTIVADKKNLKSFIQLYHLK</sequence>
<keyword evidence="4" id="KW-0406">Ion transport</keyword>
<evidence type="ECO:0000256" key="3">
    <source>
        <dbReference type="ARBA" id="ARBA00022448"/>
    </source>
</evidence>
<evidence type="ECO:0000256" key="4">
    <source>
        <dbReference type="ARBA" id="ARBA00022538"/>
    </source>
</evidence>
<keyword evidence="4" id="KW-0630">Potassium</keyword>
<feature type="transmembrane region" description="Helical" evidence="8">
    <location>
        <begin position="456"/>
        <end position="479"/>
    </location>
</feature>
<dbReference type="InterPro" id="IPR036721">
    <property type="entry name" value="RCK_C_sf"/>
</dbReference>
<dbReference type="PANTHER" id="PTHR42751:SF3">
    <property type="entry name" value="SODIUM_GLUTAMATE SYMPORTER"/>
    <property type="match status" value="1"/>
</dbReference>
<evidence type="ECO:0000256" key="6">
    <source>
        <dbReference type="ARBA" id="ARBA00022989"/>
    </source>
</evidence>
<evidence type="ECO:0000256" key="5">
    <source>
        <dbReference type="ARBA" id="ARBA00022692"/>
    </source>
</evidence>
<keyword evidence="6 8" id="KW-1133">Transmembrane helix</keyword>
<feature type="transmembrane region" description="Helical" evidence="8">
    <location>
        <begin position="222"/>
        <end position="238"/>
    </location>
</feature>
<feature type="transmembrane region" description="Helical" evidence="8">
    <location>
        <begin position="33"/>
        <end position="50"/>
    </location>
</feature>
<evidence type="ECO:0000313" key="11">
    <source>
        <dbReference type="Proteomes" id="UP000199149"/>
    </source>
</evidence>
<name>A0A1I5AEB7_9FLAO</name>
<dbReference type="RefSeq" id="WP_092909858.1">
    <property type="nucleotide sequence ID" value="NZ_FOUZ01000016.1"/>
</dbReference>
<evidence type="ECO:0000256" key="8">
    <source>
        <dbReference type="SAM" id="Phobius"/>
    </source>
</evidence>
<comment type="subcellular location">
    <subcellularLocation>
        <location evidence="1">Membrane</location>
        <topology evidence="1">Multi-pass membrane protein</topology>
    </subcellularLocation>
</comment>
<dbReference type="GO" id="GO:0016020">
    <property type="term" value="C:membrane"/>
    <property type="evidence" value="ECO:0007669"/>
    <property type="project" value="UniProtKB-SubCell"/>
</dbReference>
<feature type="transmembrane region" description="Helical" evidence="8">
    <location>
        <begin position="274"/>
        <end position="292"/>
    </location>
</feature>
<dbReference type="Pfam" id="PF00999">
    <property type="entry name" value="Na_H_Exchanger"/>
    <property type="match status" value="1"/>
</dbReference>
<organism evidence="10 11">
    <name type="scientific">Algoriella xinjiangensis</name>
    <dbReference type="NCBI Taxonomy" id="684065"/>
    <lineage>
        <taxon>Bacteria</taxon>
        <taxon>Pseudomonadati</taxon>
        <taxon>Bacteroidota</taxon>
        <taxon>Flavobacteriia</taxon>
        <taxon>Flavobacteriales</taxon>
        <taxon>Weeksellaceae</taxon>
        <taxon>Algoriella</taxon>
    </lineage>
</organism>
<dbReference type="InterPro" id="IPR006037">
    <property type="entry name" value="RCK_C"/>
</dbReference>
<dbReference type="Gene3D" id="1.20.1530.20">
    <property type="match status" value="1"/>
</dbReference>
<evidence type="ECO:0000259" key="9">
    <source>
        <dbReference type="PROSITE" id="PS51202"/>
    </source>
</evidence>
<dbReference type="STRING" id="684065.SAMN05421738_11661"/>
<reference evidence="11" key="1">
    <citation type="submission" date="2016-10" db="EMBL/GenBank/DDBJ databases">
        <authorList>
            <person name="Varghese N."/>
            <person name="Submissions S."/>
        </authorList>
    </citation>
    <scope>NUCLEOTIDE SEQUENCE [LARGE SCALE GENOMIC DNA]</scope>
    <source>
        <strain evidence="11">XJ109</strain>
    </source>
</reference>
<dbReference type="Gene3D" id="3.30.70.1450">
    <property type="entry name" value="Regulator of K+ conductance, C-terminal domain"/>
    <property type="match status" value="2"/>
</dbReference>
<dbReference type="InterPro" id="IPR006153">
    <property type="entry name" value="Cation/H_exchanger_TM"/>
</dbReference>
<dbReference type="SUPFAM" id="SSF116726">
    <property type="entry name" value="TrkA C-terminal domain-like"/>
    <property type="match status" value="2"/>
</dbReference>
<feature type="transmembrane region" description="Helical" evidence="8">
    <location>
        <begin position="188"/>
        <end position="210"/>
    </location>
</feature>
<keyword evidence="5 8" id="KW-0812">Transmembrane</keyword>
<dbReference type="AlphaFoldDB" id="A0A1I5AEB7"/>
<feature type="transmembrane region" description="Helical" evidence="8">
    <location>
        <begin position="428"/>
        <end position="450"/>
    </location>
</feature>
<feature type="transmembrane region" description="Helical" evidence="8">
    <location>
        <begin position="298"/>
        <end position="321"/>
    </location>
</feature>
<evidence type="ECO:0000256" key="2">
    <source>
        <dbReference type="ARBA" id="ARBA00005551"/>
    </source>
</evidence>
<evidence type="ECO:0000256" key="7">
    <source>
        <dbReference type="ARBA" id="ARBA00023136"/>
    </source>
</evidence>
<dbReference type="EMBL" id="FOUZ01000016">
    <property type="protein sequence ID" value="SFN60773.1"/>
    <property type="molecule type" value="Genomic_DNA"/>
</dbReference>
<feature type="transmembrane region" description="Helical" evidence="8">
    <location>
        <begin position="121"/>
        <end position="139"/>
    </location>
</feature>
<proteinExistence type="inferred from homology"/>
<feature type="transmembrane region" description="Helical" evidence="8">
    <location>
        <begin position="500"/>
        <end position="521"/>
    </location>
</feature>
<dbReference type="PANTHER" id="PTHR42751">
    <property type="entry name" value="SODIUM/HYDROGEN EXCHANGER FAMILY/TRKA DOMAIN PROTEIN"/>
    <property type="match status" value="1"/>
</dbReference>
<evidence type="ECO:0000256" key="1">
    <source>
        <dbReference type="ARBA" id="ARBA00004141"/>
    </source>
</evidence>
<keyword evidence="3" id="KW-0813">Transport</keyword>
<feature type="transmembrane region" description="Helical" evidence="8">
    <location>
        <begin position="527"/>
        <end position="545"/>
    </location>
</feature>
<feature type="transmembrane region" description="Helical" evidence="8">
    <location>
        <begin position="6"/>
        <end position="26"/>
    </location>
</feature>
<dbReference type="InterPro" id="IPR038770">
    <property type="entry name" value="Na+/solute_symporter_sf"/>
</dbReference>
<keyword evidence="11" id="KW-1185">Reference proteome</keyword>
<dbReference type="GO" id="GO:0015297">
    <property type="term" value="F:antiporter activity"/>
    <property type="evidence" value="ECO:0007669"/>
    <property type="project" value="InterPro"/>
</dbReference>
<keyword evidence="4" id="KW-0633">Potassium transport</keyword>
<gene>
    <name evidence="10" type="ORF">SAMN05421738_11661</name>
</gene>
<dbReference type="PROSITE" id="PS51202">
    <property type="entry name" value="RCK_C"/>
    <property type="match status" value="2"/>
</dbReference>
<dbReference type="GO" id="GO:0006813">
    <property type="term" value="P:potassium ion transport"/>
    <property type="evidence" value="ECO:0007669"/>
    <property type="project" value="UniProtKB-KW"/>
</dbReference>
<feature type="transmembrane region" description="Helical" evidence="8">
    <location>
        <begin position="88"/>
        <end position="109"/>
    </location>
</feature>
<dbReference type="Pfam" id="PF02080">
    <property type="entry name" value="TrkA_C"/>
    <property type="match status" value="1"/>
</dbReference>
<dbReference type="GO" id="GO:1902600">
    <property type="term" value="P:proton transmembrane transport"/>
    <property type="evidence" value="ECO:0007669"/>
    <property type="project" value="InterPro"/>
</dbReference>
<dbReference type="GO" id="GO:0008324">
    <property type="term" value="F:monoatomic cation transmembrane transporter activity"/>
    <property type="evidence" value="ECO:0007669"/>
    <property type="project" value="InterPro"/>
</dbReference>
<evidence type="ECO:0000313" key="10">
    <source>
        <dbReference type="EMBL" id="SFN60773.1"/>
    </source>
</evidence>